<proteinExistence type="inferred from homology"/>
<dbReference type="EMBL" id="CABFOC020000082">
    <property type="protein sequence ID" value="CAH0058485.1"/>
    <property type="molecule type" value="Genomic_DNA"/>
</dbReference>
<evidence type="ECO:0000256" key="1">
    <source>
        <dbReference type="ARBA" id="ARBA00038158"/>
    </source>
</evidence>
<dbReference type="PANTHER" id="PTHR43591">
    <property type="entry name" value="METHYLTRANSFERASE"/>
    <property type="match status" value="1"/>
</dbReference>
<dbReference type="InterPro" id="IPR041698">
    <property type="entry name" value="Methyltransf_25"/>
</dbReference>
<evidence type="ECO:0000259" key="2">
    <source>
        <dbReference type="Pfam" id="PF13649"/>
    </source>
</evidence>
<dbReference type="GO" id="GO:0008168">
    <property type="term" value="F:methyltransferase activity"/>
    <property type="evidence" value="ECO:0007669"/>
    <property type="project" value="TreeGrafter"/>
</dbReference>
<dbReference type="OrthoDB" id="2013972at2759"/>
<dbReference type="Pfam" id="PF13649">
    <property type="entry name" value="Methyltransf_25"/>
    <property type="match status" value="1"/>
</dbReference>
<protein>
    <recommendedName>
        <fullName evidence="2">Methyltransferase domain-containing protein</fullName>
    </recommendedName>
</protein>
<dbReference type="SUPFAM" id="SSF53335">
    <property type="entry name" value="S-adenosyl-L-methionine-dependent methyltransferases"/>
    <property type="match status" value="1"/>
</dbReference>
<evidence type="ECO:0000313" key="4">
    <source>
        <dbReference type="Proteomes" id="UP000775872"/>
    </source>
</evidence>
<dbReference type="AlphaFoldDB" id="A0A9N9ZKV2"/>
<name>A0A9N9ZKV2_9HYPO</name>
<evidence type="ECO:0000313" key="3">
    <source>
        <dbReference type="EMBL" id="CAH0058485.1"/>
    </source>
</evidence>
<dbReference type="InterPro" id="IPR029063">
    <property type="entry name" value="SAM-dependent_MTases_sf"/>
</dbReference>
<comment type="similarity">
    <text evidence="1">Belongs to the methyltransferase superfamily. LaeA methyltransferase family.</text>
</comment>
<keyword evidence="4" id="KW-1185">Reference proteome</keyword>
<accession>A0A9N9ZKV2</accession>
<reference evidence="3" key="1">
    <citation type="submission" date="2021-10" db="EMBL/GenBank/DDBJ databases">
        <authorList>
            <person name="Piombo E."/>
        </authorList>
    </citation>
    <scope>NUCLEOTIDE SEQUENCE</scope>
</reference>
<gene>
    <name evidence="3" type="ORF">CSOL1703_00008968</name>
</gene>
<dbReference type="Proteomes" id="UP000775872">
    <property type="component" value="Unassembled WGS sequence"/>
</dbReference>
<dbReference type="PANTHER" id="PTHR43591:SF105">
    <property type="entry name" value="METHYLTRANSFERASE DOMAIN-CONTAINING PROTEIN-RELATED"/>
    <property type="match status" value="1"/>
</dbReference>
<comment type="caution">
    <text evidence="3">The sequence shown here is derived from an EMBL/GenBank/DDBJ whole genome shotgun (WGS) entry which is preliminary data.</text>
</comment>
<feature type="domain" description="Methyltransferase" evidence="2">
    <location>
        <begin position="49"/>
        <end position="145"/>
    </location>
</feature>
<dbReference type="CDD" id="cd02440">
    <property type="entry name" value="AdoMet_MTases"/>
    <property type="match status" value="1"/>
</dbReference>
<organism evidence="3 4">
    <name type="scientific">Clonostachys solani</name>
    <dbReference type="NCBI Taxonomy" id="160281"/>
    <lineage>
        <taxon>Eukaryota</taxon>
        <taxon>Fungi</taxon>
        <taxon>Dikarya</taxon>
        <taxon>Ascomycota</taxon>
        <taxon>Pezizomycotina</taxon>
        <taxon>Sordariomycetes</taxon>
        <taxon>Hypocreomycetidae</taxon>
        <taxon>Hypocreales</taxon>
        <taxon>Bionectriaceae</taxon>
        <taxon>Clonostachys</taxon>
    </lineage>
</organism>
<dbReference type="Gene3D" id="3.40.50.150">
    <property type="entry name" value="Vaccinia Virus protein VP39"/>
    <property type="match status" value="1"/>
</dbReference>
<sequence>MSGLKTTAVDHFESLAANYEASTGGATRMVAVHLVSLVTPSVGDSSAVILDSACGSGVVADEILKKYPAATIHAVDAAPSMVGIAKANLKGKATSAPVEFGVMPGEKLEFPDATFSHSFTNMGIMFFTNPAQGAAEIYRTLRPGGTAVVTSWSKLGHLDLVFRPAHVAVRPDDEPVKFPLPKEWEDPEHVRKVLSDAGFKDDAIEVSALPVQYGAKRKEMLLEFMMDMGGKLLIGDWPEADKDAFKKAVAEKLEQEAKEYTMLSGEPGFGLPMEAIVVVCRK</sequence>